<dbReference type="Proteomes" id="UP000799776">
    <property type="component" value="Unassembled WGS sequence"/>
</dbReference>
<dbReference type="OrthoDB" id="4225201at2759"/>
<feature type="compositionally biased region" description="Pro residues" evidence="2">
    <location>
        <begin position="309"/>
        <end position="322"/>
    </location>
</feature>
<evidence type="ECO:0000313" key="4">
    <source>
        <dbReference type="Proteomes" id="UP000799776"/>
    </source>
</evidence>
<feature type="compositionally biased region" description="Basic residues" evidence="2">
    <location>
        <begin position="454"/>
        <end position="463"/>
    </location>
</feature>
<organism evidence="3 4">
    <name type="scientific">Saccharata proteae CBS 121410</name>
    <dbReference type="NCBI Taxonomy" id="1314787"/>
    <lineage>
        <taxon>Eukaryota</taxon>
        <taxon>Fungi</taxon>
        <taxon>Dikarya</taxon>
        <taxon>Ascomycota</taxon>
        <taxon>Pezizomycotina</taxon>
        <taxon>Dothideomycetes</taxon>
        <taxon>Dothideomycetes incertae sedis</taxon>
        <taxon>Botryosphaeriales</taxon>
        <taxon>Saccharataceae</taxon>
        <taxon>Saccharata</taxon>
    </lineage>
</organism>
<feature type="compositionally biased region" description="Acidic residues" evidence="2">
    <location>
        <begin position="512"/>
        <end position="526"/>
    </location>
</feature>
<proteinExistence type="predicted"/>
<feature type="coiled-coil region" evidence="1">
    <location>
        <begin position="395"/>
        <end position="423"/>
    </location>
</feature>
<evidence type="ECO:0000313" key="3">
    <source>
        <dbReference type="EMBL" id="KAF2089736.1"/>
    </source>
</evidence>
<feature type="compositionally biased region" description="Polar residues" evidence="2">
    <location>
        <begin position="493"/>
        <end position="511"/>
    </location>
</feature>
<name>A0A6A5YE21_9PEZI</name>
<protein>
    <submittedName>
        <fullName evidence="3">Uncharacterized protein</fullName>
    </submittedName>
</protein>
<gene>
    <name evidence="3" type="ORF">K490DRAFT_9086</name>
</gene>
<feature type="region of interest" description="Disordered" evidence="2">
    <location>
        <begin position="447"/>
        <end position="577"/>
    </location>
</feature>
<dbReference type="EMBL" id="ML978714">
    <property type="protein sequence ID" value="KAF2089736.1"/>
    <property type="molecule type" value="Genomic_DNA"/>
</dbReference>
<evidence type="ECO:0000256" key="2">
    <source>
        <dbReference type="SAM" id="MobiDB-lite"/>
    </source>
</evidence>
<keyword evidence="1" id="KW-0175">Coiled coil</keyword>
<accession>A0A6A5YE21</accession>
<feature type="region of interest" description="Disordered" evidence="2">
    <location>
        <begin position="261"/>
        <end position="280"/>
    </location>
</feature>
<keyword evidence="4" id="KW-1185">Reference proteome</keyword>
<feature type="coiled-coil region" evidence="1">
    <location>
        <begin position="184"/>
        <end position="218"/>
    </location>
</feature>
<feature type="compositionally biased region" description="Polar residues" evidence="2">
    <location>
        <begin position="538"/>
        <end position="557"/>
    </location>
</feature>
<feature type="compositionally biased region" description="Pro residues" evidence="2">
    <location>
        <begin position="292"/>
        <end position="302"/>
    </location>
</feature>
<feature type="non-terminal residue" evidence="3">
    <location>
        <position position="577"/>
    </location>
</feature>
<reference evidence="3" key="1">
    <citation type="journal article" date="2020" name="Stud. Mycol.">
        <title>101 Dothideomycetes genomes: a test case for predicting lifestyles and emergence of pathogens.</title>
        <authorList>
            <person name="Haridas S."/>
            <person name="Albert R."/>
            <person name="Binder M."/>
            <person name="Bloem J."/>
            <person name="Labutti K."/>
            <person name="Salamov A."/>
            <person name="Andreopoulos B."/>
            <person name="Baker S."/>
            <person name="Barry K."/>
            <person name="Bills G."/>
            <person name="Bluhm B."/>
            <person name="Cannon C."/>
            <person name="Castanera R."/>
            <person name="Culley D."/>
            <person name="Daum C."/>
            <person name="Ezra D."/>
            <person name="Gonzalez J."/>
            <person name="Henrissat B."/>
            <person name="Kuo A."/>
            <person name="Liang C."/>
            <person name="Lipzen A."/>
            <person name="Lutzoni F."/>
            <person name="Magnuson J."/>
            <person name="Mondo S."/>
            <person name="Nolan M."/>
            <person name="Ohm R."/>
            <person name="Pangilinan J."/>
            <person name="Park H.-J."/>
            <person name="Ramirez L."/>
            <person name="Alfaro M."/>
            <person name="Sun H."/>
            <person name="Tritt A."/>
            <person name="Yoshinaga Y."/>
            <person name="Zwiers L.-H."/>
            <person name="Turgeon B."/>
            <person name="Goodwin S."/>
            <person name="Spatafora J."/>
            <person name="Crous P."/>
            <person name="Grigoriev I."/>
        </authorList>
    </citation>
    <scope>NUCLEOTIDE SEQUENCE</scope>
    <source>
        <strain evidence="3">CBS 121410</strain>
    </source>
</reference>
<feature type="region of interest" description="Disordered" evidence="2">
    <location>
        <begin position="287"/>
        <end position="322"/>
    </location>
</feature>
<feature type="non-terminal residue" evidence="3">
    <location>
        <position position="1"/>
    </location>
</feature>
<dbReference type="AlphaFoldDB" id="A0A6A5YE21"/>
<sequence length="577" mass="64513">AQATFSVPCQGCLGGEDDDSLLFDFQVFPSDQPCRVSNISLNDQQLTQHWSGIRANGQGSISSSSRATDEHDTGHELILSWETSCLYDNLPKTDESHPDHVAQVLTVVVKEVDGKAVEGSAGFTVSFRQLARQVELLRLATQPHPAAAEVDAAEDWRNPPAGLRLAPVDLKDLPDGFVRHGASIEDELAHLRDLESQEKEIQERIRNQKEVIKNLMRENSHSLTEELGTCDSISCILKTFIRKAHGAVRIIYIRFRPEHHPPPHEDAMAHSPPPYNGHASQAISAIHGEKAGPPPPEPPPFEGPEDHGPPPPFDAYGPPPHPFGPPPFGVASILGLACLFSFIHIQCCTLRQRTERRATREERRTARQYRRLARRHAWRKWWSGNDNDWERQQDYEEKRALILDQEDRLEEAMQEEIEHLRRAHNVVHDIVQAEEGRIRSSPPAAAPCLCHQNQHQHAHHHPHSAYSPVHAHAHMHTPPNTQHTTPGGAFTPQPLSRTSSLPSYKSDTASIDTDDQPPAYEEDADSSDVVVDGFREYTPSTTTAWTPESSVPDTSPRPSAETMRQEIESLGDEEDEE</sequence>
<evidence type="ECO:0000256" key="1">
    <source>
        <dbReference type="SAM" id="Coils"/>
    </source>
</evidence>